<accession>A0A0F9U508</accession>
<dbReference type="InterPro" id="IPR029063">
    <property type="entry name" value="SAM-dependent_MTases_sf"/>
</dbReference>
<comment type="caution">
    <text evidence="1">The sequence shown here is derived from an EMBL/GenBank/DDBJ whole genome shotgun (WGS) entry which is preliminary data.</text>
</comment>
<dbReference type="SUPFAM" id="SSF53335">
    <property type="entry name" value="S-adenosyl-L-methionine-dependent methyltransferases"/>
    <property type="match status" value="1"/>
</dbReference>
<dbReference type="EMBL" id="LAZR01000846">
    <property type="protein sequence ID" value="KKN56366.1"/>
    <property type="molecule type" value="Genomic_DNA"/>
</dbReference>
<evidence type="ECO:0000313" key="1">
    <source>
        <dbReference type="EMBL" id="KKN56366.1"/>
    </source>
</evidence>
<organism evidence="1">
    <name type="scientific">marine sediment metagenome</name>
    <dbReference type="NCBI Taxonomy" id="412755"/>
    <lineage>
        <taxon>unclassified sequences</taxon>
        <taxon>metagenomes</taxon>
        <taxon>ecological metagenomes</taxon>
    </lineage>
</organism>
<dbReference type="AlphaFoldDB" id="A0A0F9U508"/>
<dbReference type="Pfam" id="PF13578">
    <property type="entry name" value="Methyltransf_24"/>
    <property type="match status" value="1"/>
</dbReference>
<proteinExistence type="predicted"/>
<evidence type="ECO:0008006" key="2">
    <source>
        <dbReference type="Google" id="ProtNLM"/>
    </source>
</evidence>
<name>A0A0F9U508_9ZZZZ</name>
<gene>
    <name evidence="1" type="ORF">LCGC14_0572770</name>
</gene>
<dbReference type="Gene3D" id="3.40.50.150">
    <property type="entry name" value="Vaccinia Virus protein VP39"/>
    <property type="match status" value="1"/>
</dbReference>
<sequence length="180" mass="20580">MLKLSELNMMMARGSALLEEHDPETLFQVASKGRTYVEIGTHWGGSAIVAGLAGCEVHCIDPWESTGNLLARPGWGAVQLNWKHAGLDPRKLFIHKQKHPPWPEAIKYQNFEIGLIDGDHAEESVRLDWEAMKIHITKYVLFHDVVAYVDVQKVYREAAQEWEVWEGPYMSQFGVVRRIQ</sequence>
<reference evidence="1" key="1">
    <citation type="journal article" date="2015" name="Nature">
        <title>Complex archaea that bridge the gap between prokaryotes and eukaryotes.</title>
        <authorList>
            <person name="Spang A."/>
            <person name="Saw J.H."/>
            <person name="Jorgensen S.L."/>
            <person name="Zaremba-Niedzwiedzka K."/>
            <person name="Martijn J."/>
            <person name="Lind A.E."/>
            <person name="van Eijk R."/>
            <person name="Schleper C."/>
            <person name="Guy L."/>
            <person name="Ettema T.J."/>
        </authorList>
    </citation>
    <scope>NUCLEOTIDE SEQUENCE</scope>
</reference>
<protein>
    <recommendedName>
        <fullName evidence="2">Class I SAM-dependent methyltransferase</fullName>
    </recommendedName>
</protein>